<dbReference type="OrthoDB" id="3363286at2759"/>
<dbReference type="VEuPathDB" id="FungiDB:LEMA_P095000.1"/>
<dbReference type="RefSeq" id="XP_003841570.1">
    <property type="nucleotide sequence ID" value="XM_003841522.1"/>
</dbReference>
<dbReference type="eggNOG" id="KOG3014">
    <property type="taxonomic scope" value="Eukaryota"/>
</dbReference>
<dbReference type="GeneID" id="13285926"/>
<evidence type="ECO:0000313" key="2">
    <source>
        <dbReference type="EMBL" id="CBX98091.1"/>
    </source>
</evidence>
<dbReference type="OMA" id="SCVLIFR"/>
<sequence length="391" mass="44948">MLGRWTCRLNPRLRVRNWPPTAQWRQSSTFVPGRILRGDDLGPTRTEGHRTFRERKDEQAKALPLPPLLDPVALEDRHKWQRPKDRPKHAEFTPFQKKLCEIPFARVLASPVRQCRLTTILLPSDLLMAVYPRPHPETNDPWLLPVSLVSEQSHLGPPLYFVGHRHVATQLGKKKTWEKVLPLRMVAKLSGLNLKNMIWREDMPDLILQAMRNKVSKKLSSIFIIRDRLIPVASPRAEDIEHVDDVSCVLLFGSLRTRADEYHEKLIQIQQELEKWATYTLKHFAAKIDPHASPDVTHHSPNWYAEPLVPRLQPRLKFPELSNPTTIWRGRKVALYSLTDLLGEKKAQELVKGNGSKYGDAKCVAITRSKHHAPAEISLMQLQAYVARPAP</sequence>
<reference evidence="3" key="1">
    <citation type="journal article" date="2011" name="Nat. Commun.">
        <title>Effector diversification within compartments of the Leptosphaeria maculans genome affected by Repeat-Induced Point mutations.</title>
        <authorList>
            <person name="Rouxel T."/>
            <person name="Grandaubert J."/>
            <person name="Hane J.K."/>
            <person name="Hoede C."/>
            <person name="van de Wouw A.P."/>
            <person name="Couloux A."/>
            <person name="Dominguez V."/>
            <person name="Anthouard V."/>
            <person name="Bally P."/>
            <person name="Bourras S."/>
            <person name="Cozijnsen A.J."/>
            <person name="Ciuffetti L.M."/>
            <person name="Degrave A."/>
            <person name="Dilmaghani A."/>
            <person name="Duret L."/>
            <person name="Fudal I."/>
            <person name="Goodwin S.B."/>
            <person name="Gout L."/>
            <person name="Glaser N."/>
            <person name="Linglin J."/>
            <person name="Kema G.H.J."/>
            <person name="Lapalu N."/>
            <person name="Lawrence C.B."/>
            <person name="May K."/>
            <person name="Meyer M."/>
            <person name="Ollivier B."/>
            <person name="Poulain J."/>
            <person name="Schoch C.L."/>
            <person name="Simon A."/>
            <person name="Spatafora J.W."/>
            <person name="Stachowiak A."/>
            <person name="Turgeon B.G."/>
            <person name="Tyler B.M."/>
            <person name="Vincent D."/>
            <person name="Weissenbach J."/>
            <person name="Amselem J."/>
            <person name="Quesneville H."/>
            <person name="Oliver R.P."/>
            <person name="Wincker P."/>
            <person name="Balesdent M.-H."/>
            <person name="Howlett B.J."/>
        </authorList>
    </citation>
    <scope>NUCLEOTIDE SEQUENCE [LARGE SCALE GENOMIC DNA]</scope>
    <source>
        <strain evidence="3">JN3 / isolate v23.1.3 / race Av1-4-5-6-7-8</strain>
    </source>
</reference>
<dbReference type="InParanoid" id="E5A378"/>
<evidence type="ECO:0000313" key="3">
    <source>
        <dbReference type="Proteomes" id="UP000002668"/>
    </source>
</evidence>
<proteinExistence type="predicted"/>
<dbReference type="HOGENOM" id="CLU_059421_0_0_1"/>
<feature type="region of interest" description="Disordered" evidence="1">
    <location>
        <begin position="36"/>
        <end position="58"/>
    </location>
</feature>
<gene>
    <name evidence="2" type="ORF">LEMA_P095000.1</name>
</gene>
<accession>E5A378</accession>
<dbReference type="STRING" id="985895.E5A378"/>
<keyword evidence="3" id="KW-1185">Reference proteome</keyword>
<dbReference type="AlphaFoldDB" id="E5A378"/>
<dbReference type="Proteomes" id="UP000002668">
    <property type="component" value="Genome"/>
</dbReference>
<protein>
    <submittedName>
        <fullName evidence="2">Predicted protein</fullName>
    </submittedName>
</protein>
<name>E5A378_LEPMJ</name>
<evidence type="ECO:0000256" key="1">
    <source>
        <dbReference type="SAM" id="MobiDB-lite"/>
    </source>
</evidence>
<dbReference type="EMBL" id="FP929133">
    <property type="protein sequence ID" value="CBX98091.1"/>
    <property type="molecule type" value="Genomic_DNA"/>
</dbReference>
<organism evidence="3">
    <name type="scientific">Leptosphaeria maculans (strain JN3 / isolate v23.1.3 / race Av1-4-5-6-7-8)</name>
    <name type="common">Blackleg fungus</name>
    <name type="synonym">Phoma lingam</name>
    <dbReference type="NCBI Taxonomy" id="985895"/>
    <lineage>
        <taxon>Eukaryota</taxon>
        <taxon>Fungi</taxon>
        <taxon>Dikarya</taxon>
        <taxon>Ascomycota</taxon>
        <taxon>Pezizomycotina</taxon>
        <taxon>Dothideomycetes</taxon>
        <taxon>Pleosporomycetidae</taxon>
        <taxon>Pleosporales</taxon>
        <taxon>Pleosporineae</taxon>
        <taxon>Leptosphaeriaceae</taxon>
        <taxon>Plenodomus</taxon>
        <taxon>Plenodomus lingam/Leptosphaeria maculans species complex</taxon>
    </lineage>
</organism>